<feature type="compositionally biased region" description="Polar residues" evidence="6">
    <location>
        <begin position="1"/>
        <end position="17"/>
    </location>
</feature>
<dbReference type="EC" id="2.7.12.1" evidence="4"/>
<accession>A0A9P7BI80</accession>
<comment type="caution">
    <text evidence="9">The sequence shown here is derived from an EMBL/GenBank/DDBJ whole genome shotgun (WGS) entry which is preliminary data.</text>
</comment>
<dbReference type="GO" id="GO:0000077">
    <property type="term" value="P:DNA damage checkpoint signaling"/>
    <property type="evidence" value="ECO:0007669"/>
    <property type="project" value="InterPro"/>
</dbReference>
<sequence length="855" mass="96633">METINQSTNSQHEGITSNNNNNNNNNNKRIIPTQQTQPTQPSNYNPSTDPLGHDLIKQGVLCRLIGRSFEETFHIDVKIKDGNKIHTGNENQGNDNNNNNNSKDDNIKQEWIFGRNPSACTYILPVSSTRISNKHFKLWMNMETSNNANNANNNNSNSNNNNNLMIQDLSTNGTWLNNSKLIQGRNYILTQGDEIAVGIGIEKDVVRFVVHLPNVILNKNGTLQNEIPEETGIHKDFIIRDEIVGSGAFATVKKAIERSTGITFAAKIISKKKALGGLDGVSRELEILKKLNHTGIVKLKAFYEDDDNYYLVMEYISGGDLMDFVASNGAIDESASREIARQILEAIFYVHSKGISHRDLKPDNIMIAQDDPVIVKITDFGLAKSQENESRMKTFCGTLAYLAPEVISNKKKQSNNRKRYLGNGKITEDMYSNKVDMWSIGCLLFVIMTAHLPFSGSTQDILFKHIINGDYHEKLLRSMNISIEGCDFISRLLEVDVTLRLNAQQALNHPWFTDTIDDQIQVSLSQHLSQSQKNNIITKQSQPIIKEKEELKKVVKDFKIPKIPKDRNIPDDSLNNFNGVSTSNIDIDIDIDINDSSENIKDQNNNKSKNINDNHNLKSQIPINLLGSPFNQKIQKEGQNLSLSSPKATFMSLTVIQPGSINTKLSTIHIPQGMPAFYIGRLFNLNVQMNDERISKIHCMIVKRRHPTKDDENTKDFSSLSLSSDKKDELSFSSPAMGLDDVWLLDFSTNTCYVNGIKIGKGKKIKLRDCDILSLFVDKKHKTALNYLIRIIDSTGLYIDDFNSNIERKKIPIDENDKKLFDMKLREGLKQVDERVQQKKRKAVELIEHSAKRIS</sequence>
<dbReference type="SUPFAM" id="SSF49879">
    <property type="entry name" value="SMAD/FHA domain"/>
    <property type="match status" value="2"/>
</dbReference>
<evidence type="ECO:0000259" key="7">
    <source>
        <dbReference type="PROSITE" id="PS50006"/>
    </source>
</evidence>
<organism evidence="9 10">
    <name type="scientific">Pichia californica</name>
    <dbReference type="NCBI Taxonomy" id="460514"/>
    <lineage>
        <taxon>Eukaryota</taxon>
        <taxon>Fungi</taxon>
        <taxon>Dikarya</taxon>
        <taxon>Ascomycota</taxon>
        <taxon>Saccharomycotina</taxon>
        <taxon>Pichiomycetes</taxon>
        <taxon>Pichiales</taxon>
        <taxon>Pichiaceae</taxon>
        <taxon>Pichia</taxon>
    </lineage>
</organism>
<evidence type="ECO:0000313" key="10">
    <source>
        <dbReference type="Proteomes" id="UP000697127"/>
    </source>
</evidence>
<keyword evidence="4" id="KW-0418">Kinase</keyword>
<dbReference type="GO" id="GO:0030447">
    <property type="term" value="P:filamentous growth"/>
    <property type="evidence" value="ECO:0007669"/>
    <property type="project" value="UniProtKB-ARBA"/>
</dbReference>
<comment type="catalytic activity">
    <reaction evidence="4">
        <text>L-threonyl-[protein] + ATP = O-phospho-L-threonyl-[protein] + ADP + H(+)</text>
        <dbReference type="Rhea" id="RHEA:46608"/>
        <dbReference type="Rhea" id="RHEA-COMP:11060"/>
        <dbReference type="Rhea" id="RHEA-COMP:11605"/>
        <dbReference type="ChEBI" id="CHEBI:15378"/>
        <dbReference type="ChEBI" id="CHEBI:30013"/>
        <dbReference type="ChEBI" id="CHEBI:30616"/>
        <dbReference type="ChEBI" id="CHEBI:61977"/>
        <dbReference type="ChEBI" id="CHEBI:456216"/>
        <dbReference type="EC" id="2.7.12.1"/>
    </reaction>
</comment>
<dbReference type="GO" id="GO:0005524">
    <property type="term" value="F:ATP binding"/>
    <property type="evidence" value="ECO:0007669"/>
    <property type="project" value="UniProtKB-UniRule"/>
</dbReference>
<evidence type="ECO:0000256" key="5">
    <source>
        <dbReference type="PROSITE-ProRule" id="PRU10141"/>
    </source>
</evidence>
<feature type="region of interest" description="Disordered" evidence="6">
    <location>
        <begin position="83"/>
        <end position="105"/>
    </location>
</feature>
<dbReference type="PROSITE" id="PS00107">
    <property type="entry name" value="PROTEIN_KINASE_ATP"/>
    <property type="match status" value="1"/>
</dbReference>
<keyword evidence="4" id="KW-0808">Transferase</keyword>
<keyword evidence="10" id="KW-1185">Reference proteome</keyword>
<gene>
    <name evidence="9" type="ORF">C6P40_002605</name>
</gene>
<dbReference type="GO" id="GO:0009202">
    <property type="term" value="P:deoxyribonucleoside triphosphate biosynthetic process"/>
    <property type="evidence" value="ECO:0007669"/>
    <property type="project" value="InterPro"/>
</dbReference>
<evidence type="ECO:0000313" key="9">
    <source>
        <dbReference type="EMBL" id="KAG0690513.1"/>
    </source>
</evidence>
<dbReference type="PROSITE" id="PS50011">
    <property type="entry name" value="PROTEIN_KINASE_DOM"/>
    <property type="match status" value="1"/>
</dbReference>
<proteinExistence type="inferred from homology"/>
<dbReference type="Pfam" id="PF00498">
    <property type="entry name" value="FHA"/>
    <property type="match status" value="2"/>
</dbReference>
<feature type="domain" description="FHA" evidence="7">
    <location>
        <begin position="111"/>
        <end position="181"/>
    </location>
</feature>
<dbReference type="GO" id="GO:0006270">
    <property type="term" value="P:DNA replication initiation"/>
    <property type="evidence" value="ECO:0007669"/>
    <property type="project" value="InterPro"/>
</dbReference>
<dbReference type="GO" id="GO:0004712">
    <property type="term" value="F:protein serine/threonine/tyrosine kinase activity"/>
    <property type="evidence" value="ECO:0007669"/>
    <property type="project" value="UniProtKB-EC"/>
</dbReference>
<dbReference type="InterPro" id="IPR017441">
    <property type="entry name" value="Protein_kinase_ATP_BS"/>
</dbReference>
<keyword evidence="3 4" id="KW-0067">ATP-binding</keyword>
<dbReference type="InterPro" id="IPR000719">
    <property type="entry name" value="Prot_kinase_dom"/>
</dbReference>
<dbReference type="SUPFAM" id="SSF56112">
    <property type="entry name" value="Protein kinase-like (PK-like)"/>
    <property type="match status" value="1"/>
</dbReference>
<dbReference type="FunFam" id="1.10.510.10:FF:000571">
    <property type="entry name" value="Maternal embryonic leucine zipper kinase"/>
    <property type="match status" value="1"/>
</dbReference>
<dbReference type="InterPro" id="IPR011009">
    <property type="entry name" value="Kinase-like_dom_sf"/>
</dbReference>
<dbReference type="Proteomes" id="UP000697127">
    <property type="component" value="Unassembled WGS sequence"/>
</dbReference>
<feature type="binding site" evidence="5">
    <location>
        <position position="267"/>
    </location>
    <ligand>
        <name>ATP</name>
        <dbReference type="ChEBI" id="CHEBI:30616"/>
    </ligand>
</feature>
<dbReference type="GO" id="GO:0004713">
    <property type="term" value="F:protein tyrosine kinase activity"/>
    <property type="evidence" value="ECO:0007669"/>
    <property type="project" value="UniProtKB-KW"/>
</dbReference>
<dbReference type="SMART" id="SM00240">
    <property type="entry name" value="FHA"/>
    <property type="match status" value="2"/>
</dbReference>
<keyword evidence="4" id="KW-0829">Tyrosine-protein kinase</keyword>
<dbReference type="InterPro" id="IPR008984">
    <property type="entry name" value="SMAD_FHA_dom_sf"/>
</dbReference>
<dbReference type="InterPro" id="IPR008271">
    <property type="entry name" value="Ser/Thr_kinase_AS"/>
</dbReference>
<dbReference type="PANTHER" id="PTHR24347">
    <property type="entry name" value="SERINE/THREONINE-PROTEIN KINASE"/>
    <property type="match status" value="1"/>
</dbReference>
<dbReference type="EMBL" id="PUHW01000029">
    <property type="protein sequence ID" value="KAG0690513.1"/>
    <property type="molecule type" value="Genomic_DNA"/>
</dbReference>
<feature type="region of interest" description="Disordered" evidence="6">
    <location>
        <begin position="1"/>
        <end position="51"/>
    </location>
</feature>
<reference evidence="9" key="1">
    <citation type="submission" date="2020-11" db="EMBL/GenBank/DDBJ databases">
        <title>Kefir isolates.</title>
        <authorList>
            <person name="Marcisauskas S."/>
            <person name="Kim Y."/>
            <person name="Blasche S."/>
        </authorList>
    </citation>
    <scope>NUCLEOTIDE SEQUENCE</scope>
    <source>
        <strain evidence="9">Olga-1</strain>
    </source>
</reference>
<evidence type="ECO:0000256" key="6">
    <source>
        <dbReference type="SAM" id="MobiDB-lite"/>
    </source>
</evidence>
<keyword evidence="2 4" id="KW-0547">Nucleotide-binding</keyword>
<dbReference type="OrthoDB" id="10252171at2759"/>
<name>A0A9P7BI80_9ASCO</name>
<feature type="domain" description="Protein kinase" evidence="8">
    <location>
        <begin position="238"/>
        <end position="512"/>
    </location>
</feature>
<evidence type="ECO:0000259" key="8">
    <source>
        <dbReference type="PROSITE" id="PS50011"/>
    </source>
</evidence>
<dbReference type="Gene3D" id="2.60.200.20">
    <property type="match status" value="2"/>
</dbReference>
<keyword evidence="4" id="KW-0539">Nucleus</keyword>
<keyword evidence="4" id="KW-0227">DNA damage</keyword>
<evidence type="ECO:0000256" key="3">
    <source>
        <dbReference type="ARBA" id="ARBA00022840"/>
    </source>
</evidence>
<comment type="similarity">
    <text evidence="1 4">Belongs to the protein kinase superfamily. CAMK Ser/Thr protein kinase family. CHEK2 subfamily.</text>
</comment>
<dbReference type="GO" id="GO:0005634">
    <property type="term" value="C:nucleus"/>
    <property type="evidence" value="ECO:0007669"/>
    <property type="project" value="UniProtKB-SubCell"/>
</dbReference>
<dbReference type="Gene3D" id="1.10.510.10">
    <property type="entry name" value="Transferase(Phosphotransferase) domain 1"/>
    <property type="match status" value="1"/>
</dbReference>
<dbReference type="Gene3D" id="3.30.200.20">
    <property type="entry name" value="Phosphorylase Kinase, domain 1"/>
    <property type="match status" value="1"/>
</dbReference>
<dbReference type="PROSITE" id="PS50006">
    <property type="entry name" value="FHA_DOMAIN"/>
    <property type="match status" value="2"/>
</dbReference>
<keyword evidence="4" id="KW-0723">Serine/threonine-protein kinase</keyword>
<dbReference type="PIRSF" id="PIRSF000661">
    <property type="entry name" value="Ser/Thr_PK_RAD53"/>
    <property type="match status" value="1"/>
</dbReference>
<evidence type="ECO:0000256" key="2">
    <source>
        <dbReference type="ARBA" id="ARBA00022741"/>
    </source>
</evidence>
<dbReference type="GO" id="GO:0004674">
    <property type="term" value="F:protein serine/threonine kinase activity"/>
    <property type="evidence" value="ECO:0007669"/>
    <property type="project" value="UniProtKB-KW"/>
</dbReference>
<dbReference type="GO" id="GO:0003688">
    <property type="term" value="F:DNA replication origin binding"/>
    <property type="evidence" value="ECO:0007669"/>
    <property type="project" value="InterPro"/>
</dbReference>
<dbReference type="AlphaFoldDB" id="A0A9P7BI80"/>
<comment type="subcellular location">
    <subcellularLocation>
        <location evidence="4">Nucleus</location>
    </subcellularLocation>
</comment>
<keyword evidence="4" id="KW-0131">Cell cycle</keyword>
<dbReference type="InterPro" id="IPR016256">
    <property type="entry name" value="Ser/Thr_kinase_Rad53"/>
</dbReference>
<evidence type="ECO:0000256" key="1">
    <source>
        <dbReference type="ARBA" id="ARBA00005575"/>
    </source>
</evidence>
<comment type="function">
    <text evidence="4">Controls S-phase checkpoint as well as G1 and G2 DNA damage checkpoints. Phosphorylates proteins on serine, threonine, and tyrosine. Prevents entry into anaphase and mitotic exit after DNA damage via regulation of the Polo kinase CDC5.</text>
</comment>
<evidence type="ECO:0000256" key="4">
    <source>
        <dbReference type="PIRNR" id="PIRNR000661"/>
    </source>
</evidence>
<feature type="compositionally biased region" description="Low complexity" evidence="6">
    <location>
        <begin position="18"/>
        <end position="41"/>
    </location>
</feature>
<dbReference type="PROSITE" id="PS00108">
    <property type="entry name" value="PROTEIN_KINASE_ST"/>
    <property type="match status" value="1"/>
</dbReference>
<dbReference type="Pfam" id="PF00069">
    <property type="entry name" value="Pkinase"/>
    <property type="match status" value="1"/>
</dbReference>
<dbReference type="SMART" id="SM00220">
    <property type="entry name" value="S_TKc"/>
    <property type="match status" value="1"/>
</dbReference>
<feature type="compositionally biased region" description="Low complexity" evidence="6">
    <location>
        <begin position="89"/>
        <end position="101"/>
    </location>
</feature>
<feature type="domain" description="FHA" evidence="7">
    <location>
        <begin position="677"/>
        <end position="759"/>
    </location>
</feature>
<protein>
    <recommendedName>
        <fullName evidence="4">Serine/threonine-protein kinase RAD53</fullName>
        <ecNumber evidence="4">2.7.12.1</ecNumber>
    </recommendedName>
</protein>
<dbReference type="GO" id="GO:0006281">
    <property type="term" value="P:DNA repair"/>
    <property type="evidence" value="ECO:0007669"/>
    <property type="project" value="InterPro"/>
</dbReference>
<dbReference type="InterPro" id="IPR000253">
    <property type="entry name" value="FHA_dom"/>
</dbReference>